<reference evidence="7" key="3">
    <citation type="submission" date="2021-02" db="UniProtKB">
        <authorList>
            <consortium name="EnsemblMetazoa"/>
        </authorList>
    </citation>
    <scope>IDENTIFICATION</scope>
    <source>
        <strain evidence="7">USDA</strain>
    </source>
</reference>
<evidence type="ECO:0000313" key="8">
    <source>
        <dbReference type="Proteomes" id="UP000009046"/>
    </source>
</evidence>
<accession>E0VWJ4</accession>
<reference evidence="6" key="1">
    <citation type="submission" date="2007-04" db="EMBL/GenBank/DDBJ databases">
        <title>Annotation of Pediculus humanus corporis strain USDA.</title>
        <authorList>
            <person name="Kirkness E."/>
            <person name="Hannick L."/>
            <person name="Hass B."/>
            <person name="Bruggner R."/>
            <person name="Lawson D."/>
            <person name="Bidwell S."/>
            <person name="Joardar V."/>
            <person name="Caler E."/>
            <person name="Walenz B."/>
            <person name="Inman J."/>
            <person name="Schobel S."/>
            <person name="Galinsky K."/>
            <person name="Amedeo P."/>
            <person name="Strausberg R."/>
        </authorList>
    </citation>
    <scope>NUCLEOTIDE SEQUENCE</scope>
    <source>
        <strain evidence="6">USDA</strain>
    </source>
</reference>
<dbReference type="STRING" id="121224.E0VWJ4"/>
<evidence type="ECO:0000259" key="5">
    <source>
        <dbReference type="PROSITE" id="PS50102"/>
    </source>
</evidence>
<feature type="compositionally biased region" description="Gly residues" evidence="4">
    <location>
        <begin position="45"/>
        <end position="70"/>
    </location>
</feature>
<feature type="compositionally biased region" description="Basic and acidic residues" evidence="4">
    <location>
        <begin position="489"/>
        <end position="502"/>
    </location>
</feature>
<dbReference type="CDD" id="cd12332">
    <property type="entry name" value="RRM1_p54nrb_like"/>
    <property type="match status" value="1"/>
</dbReference>
<dbReference type="GO" id="GO:0003723">
    <property type="term" value="F:RNA binding"/>
    <property type="evidence" value="ECO:0007669"/>
    <property type="project" value="UniProtKB-UniRule"/>
</dbReference>
<dbReference type="InParanoid" id="E0VWJ4"/>
<keyword evidence="2 3" id="KW-0694">RNA-binding</keyword>
<feature type="domain" description="RRM" evidence="5">
    <location>
        <begin position="232"/>
        <end position="313"/>
    </location>
</feature>
<dbReference type="Pfam" id="PF00076">
    <property type="entry name" value="RRM_1"/>
    <property type="match status" value="2"/>
</dbReference>
<dbReference type="RefSeq" id="XP_002430488.1">
    <property type="nucleotide sequence ID" value="XM_002430443.1"/>
</dbReference>
<dbReference type="InterPro" id="IPR012677">
    <property type="entry name" value="Nucleotide-bd_a/b_plait_sf"/>
</dbReference>
<dbReference type="KEGG" id="phu:Phum_PHUM487590"/>
<evidence type="ECO:0000256" key="1">
    <source>
        <dbReference type="ARBA" id="ARBA00022737"/>
    </source>
</evidence>
<dbReference type="SMART" id="SM00360">
    <property type="entry name" value="RRM"/>
    <property type="match status" value="2"/>
</dbReference>
<keyword evidence="1" id="KW-0677">Repeat</keyword>
<dbReference type="OrthoDB" id="10067824at2759"/>
<feature type="compositionally biased region" description="Basic and acidic residues" evidence="4">
    <location>
        <begin position="71"/>
        <end position="87"/>
    </location>
</feature>
<protein>
    <submittedName>
        <fullName evidence="6 7">Hrp65 protein, putative</fullName>
    </submittedName>
</protein>
<feature type="region of interest" description="Disordered" evidence="4">
    <location>
        <begin position="409"/>
        <end position="432"/>
    </location>
</feature>
<evidence type="ECO:0000256" key="4">
    <source>
        <dbReference type="SAM" id="MobiDB-lite"/>
    </source>
</evidence>
<organism>
    <name type="scientific">Pediculus humanus subsp. corporis</name>
    <name type="common">Body louse</name>
    <dbReference type="NCBI Taxonomy" id="121224"/>
    <lineage>
        <taxon>Eukaryota</taxon>
        <taxon>Metazoa</taxon>
        <taxon>Ecdysozoa</taxon>
        <taxon>Arthropoda</taxon>
        <taxon>Hexapoda</taxon>
        <taxon>Insecta</taxon>
        <taxon>Pterygota</taxon>
        <taxon>Neoptera</taxon>
        <taxon>Paraneoptera</taxon>
        <taxon>Psocodea</taxon>
        <taxon>Troctomorpha</taxon>
        <taxon>Phthiraptera</taxon>
        <taxon>Anoplura</taxon>
        <taxon>Pediculidae</taxon>
        <taxon>Pediculus</taxon>
    </lineage>
</organism>
<dbReference type="InterPro" id="IPR000504">
    <property type="entry name" value="RRM_dom"/>
</dbReference>
<dbReference type="CDD" id="cd12333">
    <property type="entry name" value="RRM2_p54nrb_like"/>
    <property type="match status" value="1"/>
</dbReference>
<dbReference type="InterPro" id="IPR012975">
    <property type="entry name" value="NOPS"/>
</dbReference>
<dbReference type="PANTHER" id="PTHR23189">
    <property type="entry name" value="RNA RECOGNITION MOTIF-CONTAINING"/>
    <property type="match status" value="1"/>
</dbReference>
<dbReference type="EMBL" id="DS235822">
    <property type="protein sequence ID" value="EEB17750.1"/>
    <property type="molecule type" value="Genomic_DNA"/>
</dbReference>
<dbReference type="Gene3D" id="6.10.250.1170">
    <property type="match status" value="1"/>
</dbReference>
<dbReference type="CDD" id="cd12945">
    <property type="entry name" value="NOPS_NONA_like"/>
    <property type="match status" value="1"/>
</dbReference>
<feature type="domain" description="RRM" evidence="5">
    <location>
        <begin position="158"/>
        <end position="230"/>
    </location>
</feature>
<evidence type="ECO:0000313" key="7">
    <source>
        <dbReference type="EnsemblMetazoa" id="PHUM487590-PA"/>
    </source>
</evidence>
<feature type="region of interest" description="Disordered" evidence="4">
    <location>
        <begin position="1"/>
        <end position="125"/>
    </location>
</feature>
<dbReference type="GeneID" id="8231441"/>
<evidence type="ECO:0000256" key="2">
    <source>
        <dbReference type="ARBA" id="ARBA00022884"/>
    </source>
</evidence>
<proteinExistence type="predicted"/>
<dbReference type="SUPFAM" id="SSF54928">
    <property type="entry name" value="RNA-binding domain, RBD"/>
    <property type="match status" value="1"/>
</dbReference>
<dbReference type="PROSITE" id="PS50102">
    <property type="entry name" value="RRM"/>
    <property type="match status" value="2"/>
</dbReference>
<dbReference type="EMBL" id="AAZO01005910">
    <property type="status" value="NOT_ANNOTATED_CDS"/>
    <property type="molecule type" value="Genomic_DNA"/>
</dbReference>
<dbReference type="VEuPathDB" id="VectorBase:PHUM487590"/>
<dbReference type="EnsemblMetazoa" id="PHUM487590-RA">
    <property type="protein sequence ID" value="PHUM487590-PA"/>
    <property type="gene ID" value="PHUM487590"/>
</dbReference>
<reference evidence="6" key="2">
    <citation type="submission" date="2007-04" db="EMBL/GenBank/DDBJ databases">
        <title>The genome of the human body louse.</title>
        <authorList>
            <consortium name="The Human Body Louse Genome Consortium"/>
            <person name="Kirkness E."/>
            <person name="Walenz B."/>
            <person name="Hass B."/>
            <person name="Bruggner R."/>
            <person name="Strausberg R."/>
        </authorList>
    </citation>
    <scope>NUCLEOTIDE SEQUENCE</scope>
    <source>
        <strain evidence="6">USDA</strain>
    </source>
</reference>
<gene>
    <name evidence="7" type="primary">8231441</name>
    <name evidence="6" type="ORF">Phum_PHUM487590</name>
</gene>
<evidence type="ECO:0000313" key="6">
    <source>
        <dbReference type="EMBL" id="EEB17750.1"/>
    </source>
</evidence>
<dbReference type="CTD" id="8231441"/>
<dbReference type="Proteomes" id="UP000009046">
    <property type="component" value="Unassembled WGS sequence"/>
</dbReference>
<dbReference type="Pfam" id="PF08075">
    <property type="entry name" value="NOPS"/>
    <property type="match status" value="1"/>
</dbReference>
<dbReference type="HOGENOM" id="CLU_027185_3_1_1"/>
<dbReference type="GO" id="GO:0005634">
    <property type="term" value="C:nucleus"/>
    <property type="evidence" value="ECO:0007669"/>
    <property type="project" value="UniProtKB-ARBA"/>
</dbReference>
<feature type="compositionally biased region" description="Basic and acidic residues" evidence="4">
    <location>
        <begin position="1"/>
        <end position="11"/>
    </location>
</feature>
<evidence type="ECO:0000256" key="3">
    <source>
        <dbReference type="PROSITE-ProRule" id="PRU00176"/>
    </source>
</evidence>
<dbReference type="InterPro" id="IPR035979">
    <property type="entry name" value="RBD_domain_sf"/>
</dbReference>
<dbReference type="AlphaFoldDB" id="E0VWJ4"/>
<sequence length="522" mass="59433">MSAAAVKKENETPQANGPKKIDDNKPPPKGPGGDEVNSNNKFHGGRGPRGGGGGGGGGGPRGPGGRGPGGMDHRNKGPRRDDHRIKVEMNNSDSGLGDQNRHRSGGGPGITSGGPMSRDERMQRSQDDRLIDRIATISGPTIELPPVDAKEKKFSGRCRLYIGNLANDVTEEEIKQLFAPYGETSEIFINSEKMFAFVRVDYRSNAEKAKRELDGFMRKGRPLKVRFAPHSAAIKVKNLNQWVTNELLEWAFQVFGEIERAVVIGDERGKSTGEGIVEFARKPGATQALRRCTEGCYFITSSLRPVIVEPLDQVDDIDGYSEKSLFKKGPEFFKEREVGPRFANHGSFEFEYGTRWKQLHELYKQKEEALRREMKMEEEKLEAQMEYAKYEHETELLREQLRLREQDKERQKREWELKERQAEEQRRSDEEMMRRQAEEMQLRIHRQEEELRRRQQENTLFMQAHQLNSLLDQQEQALGSGPGGYDSAGRGHMDMQPGRDYDQGSMGNMPMVMYTFPFYSSK</sequence>
<dbReference type="FunFam" id="3.30.70.330:FF:000043">
    <property type="entry name" value="paraspeckle component 1 isoform X1"/>
    <property type="match status" value="1"/>
</dbReference>
<name>E0VWJ4_PEDHC</name>
<feature type="region of interest" description="Disordered" evidence="4">
    <location>
        <begin position="476"/>
        <end position="504"/>
    </location>
</feature>
<dbReference type="FunCoup" id="E0VWJ4">
    <property type="interactions" value="401"/>
</dbReference>
<dbReference type="eggNOG" id="KOG0115">
    <property type="taxonomic scope" value="Eukaryota"/>
</dbReference>
<dbReference type="OMA" id="HGMAMNR"/>
<keyword evidence="8" id="KW-1185">Reference proteome</keyword>
<dbReference type="FunFam" id="3.30.70.330:FF:000513">
    <property type="entry name" value="Splicing factor, proline-and glutamine-rich"/>
    <property type="match status" value="1"/>
</dbReference>
<dbReference type="Gene3D" id="3.30.70.330">
    <property type="match status" value="2"/>
</dbReference>